<reference evidence="2 3" key="1">
    <citation type="submission" date="2019-06" db="EMBL/GenBank/DDBJ databases">
        <title>Genome sequencing of plant associated microbes to promote plant fitness in Sorghum bicolor and Oryza sativa.</title>
        <authorList>
            <person name="Coleman-Derr D."/>
        </authorList>
    </citation>
    <scope>NUCLEOTIDE SEQUENCE [LARGE SCALE GENOMIC DNA]</scope>
    <source>
        <strain evidence="2 3">KV-663</strain>
    </source>
</reference>
<protein>
    <submittedName>
        <fullName evidence="2">ABC-2 type transport system permease protein</fullName>
    </submittedName>
</protein>
<feature type="transmembrane region" description="Helical" evidence="1">
    <location>
        <begin position="232"/>
        <end position="262"/>
    </location>
</feature>
<keyword evidence="1" id="KW-0812">Transmembrane</keyword>
<feature type="transmembrane region" description="Helical" evidence="1">
    <location>
        <begin position="70"/>
        <end position="90"/>
    </location>
</feature>
<evidence type="ECO:0000313" key="2">
    <source>
        <dbReference type="EMBL" id="TQM64397.1"/>
    </source>
</evidence>
<keyword evidence="1" id="KW-0472">Membrane</keyword>
<feature type="transmembrane region" description="Helical" evidence="1">
    <location>
        <begin position="192"/>
        <end position="212"/>
    </location>
</feature>
<name>A0A543I1D1_9MICO</name>
<keyword evidence="1" id="KW-1133">Transmembrane helix</keyword>
<keyword evidence="3" id="KW-1185">Reference proteome</keyword>
<dbReference type="Pfam" id="PF06182">
    <property type="entry name" value="ABC2_membrane_6"/>
    <property type="match status" value="1"/>
</dbReference>
<evidence type="ECO:0000313" key="3">
    <source>
        <dbReference type="Proteomes" id="UP000316747"/>
    </source>
</evidence>
<feature type="transmembrane region" description="Helical" evidence="1">
    <location>
        <begin position="155"/>
        <end position="185"/>
    </location>
</feature>
<dbReference type="Proteomes" id="UP000316747">
    <property type="component" value="Unassembled WGS sequence"/>
</dbReference>
<dbReference type="PANTHER" id="PTHR36832">
    <property type="entry name" value="SLR1174 PROTEIN-RELATED"/>
    <property type="match status" value="1"/>
</dbReference>
<evidence type="ECO:0000256" key="1">
    <source>
        <dbReference type="SAM" id="Phobius"/>
    </source>
</evidence>
<feature type="transmembrane region" description="Helical" evidence="1">
    <location>
        <begin position="130"/>
        <end position="149"/>
    </location>
</feature>
<sequence>MSSVAPCACPRPCPVKTFWLLVRAGFRRHSTYRLALLAGMTTNSVFGIIRAYILLAALASAGASIGGYDASMAVAFVWWGQALLGTVNLWGFAEVKDRVRTGDIAIDFLRPLDPQLAYLAGDLGRAGINLIGRGIPAILLGALLFDIAWPPSGLSWAAGAVSVLLAVIVAFAGNFVINLLAFWLVEIRGITLLWMITGGLLCGLYLPVPWFPDWLRTVATWSPFPSMLQQPIDILAGRVVGAGIATSLAIQLFWVTALLALGQVVLRAGRRRLEVQGG</sequence>
<organism evidence="2 3">
    <name type="scientific">Humibacillus xanthopallidus</name>
    <dbReference type="NCBI Taxonomy" id="412689"/>
    <lineage>
        <taxon>Bacteria</taxon>
        <taxon>Bacillati</taxon>
        <taxon>Actinomycetota</taxon>
        <taxon>Actinomycetes</taxon>
        <taxon>Micrococcales</taxon>
        <taxon>Intrasporangiaceae</taxon>
        <taxon>Humibacillus</taxon>
    </lineage>
</organism>
<dbReference type="InterPro" id="IPR010390">
    <property type="entry name" value="ABC-2_transporter-like"/>
</dbReference>
<dbReference type="PANTHER" id="PTHR36832:SF2">
    <property type="entry name" value="INTEGRAL MEMBRANE PROTEIN"/>
    <property type="match status" value="1"/>
</dbReference>
<proteinExistence type="predicted"/>
<accession>A0A543I1D1</accession>
<gene>
    <name evidence="2" type="ORF">FBY41_0763</name>
</gene>
<feature type="transmembrane region" description="Helical" evidence="1">
    <location>
        <begin position="34"/>
        <end position="58"/>
    </location>
</feature>
<dbReference type="AlphaFoldDB" id="A0A543I1D1"/>
<dbReference type="EMBL" id="VFPM01000001">
    <property type="protein sequence ID" value="TQM64397.1"/>
    <property type="molecule type" value="Genomic_DNA"/>
</dbReference>
<comment type="caution">
    <text evidence="2">The sequence shown here is derived from an EMBL/GenBank/DDBJ whole genome shotgun (WGS) entry which is preliminary data.</text>
</comment>